<evidence type="ECO:0000256" key="2">
    <source>
        <dbReference type="ARBA" id="ARBA00022475"/>
    </source>
</evidence>
<dbReference type="Gene3D" id="1.10.287.950">
    <property type="entry name" value="Methyl-accepting chemotaxis protein"/>
    <property type="match status" value="1"/>
</dbReference>
<evidence type="ECO:0000256" key="5">
    <source>
        <dbReference type="ARBA" id="ARBA00029447"/>
    </source>
</evidence>
<evidence type="ECO:0000259" key="8">
    <source>
        <dbReference type="PROSITE" id="PS50111"/>
    </source>
</evidence>
<evidence type="ECO:0000256" key="3">
    <source>
        <dbReference type="ARBA" id="ARBA00023136"/>
    </source>
</evidence>
<dbReference type="CDD" id="cd06225">
    <property type="entry name" value="HAMP"/>
    <property type="match status" value="1"/>
</dbReference>
<name>Q6VUH1_9BACL</name>
<evidence type="ECO:0000313" key="10">
    <source>
        <dbReference type="EMBL" id="AAQ91299.1"/>
    </source>
</evidence>
<dbReference type="Gene3D" id="6.10.340.10">
    <property type="match status" value="1"/>
</dbReference>
<keyword evidence="4 6" id="KW-0807">Transducer</keyword>
<dbReference type="SUPFAM" id="SSF58104">
    <property type="entry name" value="Methyl-accepting chemotaxis protein (MCP) signaling domain"/>
    <property type="match status" value="1"/>
</dbReference>
<comment type="similarity">
    <text evidence="5">Belongs to the methyl-accepting chemotaxis (MCP) protein family.</text>
</comment>
<evidence type="ECO:0000256" key="4">
    <source>
        <dbReference type="ARBA" id="ARBA00023224"/>
    </source>
</evidence>
<dbReference type="PROSITE" id="PS50111">
    <property type="entry name" value="CHEMOTAXIS_TRANSDUC_2"/>
    <property type="match status" value="1"/>
</dbReference>
<evidence type="ECO:0000256" key="1">
    <source>
        <dbReference type="ARBA" id="ARBA00004236"/>
    </source>
</evidence>
<feature type="domain" description="Methyl-accepting transducer" evidence="8">
    <location>
        <begin position="323"/>
        <end position="573"/>
    </location>
</feature>
<organism evidence="10">
    <name type="scientific">Paenibacillus sp. Dex50-2</name>
    <dbReference type="NCBI Taxonomy" id="247649"/>
    <lineage>
        <taxon>Bacteria</taxon>
        <taxon>Bacillati</taxon>
        <taxon>Bacillota</taxon>
        <taxon>Bacilli</taxon>
        <taxon>Bacillales</taxon>
        <taxon>Paenibacillaceae</taxon>
        <taxon>Paenibacillus</taxon>
    </lineage>
</organism>
<keyword evidence="3 7" id="KW-0472">Membrane</keyword>
<keyword evidence="7" id="KW-1133">Transmembrane helix</keyword>
<accession>Q6VUH1</accession>
<reference evidence="10" key="1">
    <citation type="journal article" date="2005" name="Arch. Microbiol.">
        <title>Diverse dextranase genes from Paenibacillus species.</title>
        <authorList>
            <person name="Finnegan P.M."/>
            <person name="Brumbley S.M."/>
            <person name="O'Shea M.G."/>
            <person name="Nevalainen H."/>
            <person name="Bergquist P.L."/>
        </authorList>
    </citation>
    <scope>NUCLEOTIDE SEQUENCE</scope>
    <source>
        <strain evidence="10">Dex50-2</strain>
    </source>
</reference>
<proteinExistence type="inferred from homology"/>
<dbReference type="EMBL" id="AY326311">
    <property type="protein sequence ID" value="AAQ91299.1"/>
    <property type="molecule type" value="Genomic_DNA"/>
</dbReference>
<dbReference type="SMART" id="SM00283">
    <property type="entry name" value="MA"/>
    <property type="match status" value="1"/>
</dbReference>
<keyword evidence="2" id="KW-1003">Cell membrane</keyword>
<dbReference type="PROSITE" id="PS50885">
    <property type="entry name" value="HAMP"/>
    <property type="match status" value="1"/>
</dbReference>
<dbReference type="GO" id="GO:0005886">
    <property type="term" value="C:plasma membrane"/>
    <property type="evidence" value="ECO:0007669"/>
    <property type="project" value="UniProtKB-SubCell"/>
</dbReference>
<dbReference type="SMART" id="SM00304">
    <property type="entry name" value="HAMP"/>
    <property type="match status" value="2"/>
</dbReference>
<dbReference type="InterPro" id="IPR004089">
    <property type="entry name" value="MCPsignal_dom"/>
</dbReference>
<feature type="domain" description="HAMP" evidence="9">
    <location>
        <begin position="252"/>
        <end position="304"/>
    </location>
</feature>
<evidence type="ECO:0000256" key="7">
    <source>
        <dbReference type="SAM" id="Phobius"/>
    </source>
</evidence>
<keyword evidence="7" id="KW-0812">Transmembrane</keyword>
<dbReference type="Gene3D" id="3.30.450.20">
    <property type="entry name" value="PAS domain"/>
    <property type="match status" value="1"/>
</dbReference>
<protein>
    <submittedName>
        <fullName evidence="10">Methyl-accepting chemotaxis protein</fullName>
    </submittedName>
</protein>
<feature type="transmembrane region" description="Helical" evidence="7">
    <location>
        <begin position="232"/>
        <end position="251"/>
    </location>
</feature>
<dbReference type="InterPro" id="IPR003660">
    <property type="entry name" value="HAMP_dom"/>
</dbReference>
<dbReference type="Pfam" id="PF00015">
    <property type="entry name" value="MCPsignal"/>
    <property type="match status" value="1"/>
</dbReference>
<dbReference type="AlphaFoldDB" id="Q6VUH1"/>
<dbReference type="PANTHER" id="PTHR32089">
    <property type="entry name" value="METHYL-ACCEPTING CHEMOTAXIS PROTEIN MCPB"/>
    <property type="match status" value="1"/>
</dbReference>
<dbReference type="GO" id="GO:0007165">
    <property type="term" value="P:signal transduction"/>
    <property type="evidence" value="ECO:0007669"/>
    <property type="project" value="UniProtKB-KW"/>
</dbReference>
<evidence type="ECO:0000256" key="6">
    <source>
        <dbReference type="PROSITE-ProRule" id="PRU00284"/>
    </source>
</evidence>
<dbReference type="PANTHER" id="PTHR32089:SF112">
    <property type="entry name" value="LYSOZYME-LIKE PROTEIN-RELATED"/>
    <property type="match status" value="1"/>
</dbReference>
<comment type="subcellular location">
    <subcellularLocation>
        <location evidence="1">Cell membrane</location>
    </subcellularLocation>
</comment>
<dbReference type="Pfam" id="PF00672">
    <property type="entry name" value="HAMP"/>
    <property type="match status" value="1"/>
</dbReference>
<evidence type="ECO:0000259" key="9">
    <source>
        <dbReference type="PROSITE" id="PS50885"/>
    </source>
</evidence>
<sequence length="610" mass="67723">MSQYEMLTMQVLLDKDVQSALNMETVKTGKTDQINKTNNKLKELKGPYKDLIGIYMIADDLERQRKLPLFYNISDDVRERLIGQVGTAGGTVYLGLENSIASDEFLNKQKVFAFGRPLKRLSDNKTVGFLLLEVKADAIKQTLADLRLDDEGNSYIASADGKVLVAEEESLLGTKLSFGLKENEQENSWQEVINGNKFIVTRAASAIAGWQVVSVYPVDKLLEDMRQIRSEVIFIALVCSAIIIVLAYFSARRFTHPIEKLRMMMSHGEAGDLTVRADLAGKDELAALGGSFNQMIGKIRKQFIQTFEAADEVLGTSTHLSESSGKMSKYAKEIANATESIAKGAEQQATALEKGNGLVLEMTSNVKQMTEDVQDLIEVSNQAQERSVQGTQHMTLMIGKNRDTAQIMKEISSHVSKLFDRLGEIDSILELIRNISKQTNILSLNATIEANRAGNAGKGFMVIASEVRALAMQSGDSVTRIVQTLDNIRKDMDATKVALLKSGPIMEEQIHSVEQANLIFNQVQEGMDEANKRLSTFTMTMERMDQSQQQIMEFISDAAAVAEQSMAMSQQVASSAADQQQLTEQFVRWSVQLEQVSERLRVSLNHFKTS</sequence>